<keyword evidence="17" id="KW-1185">Reference proteome</keyword>
<dbReference type="PANTHER" id="PTHR22807">
    <property type="entry name" value="NOP2 YEAST -RELATED NOL1/NOP2/FMU SUN DOMAIN-CONTAINING"/>
    <property type="match status" value="1"/>
</dbReference>
<dbReference type="Gene3D" id="1.10.287.730">
    <property type="entry name" value="Helix hairpin bin"/>
    <property type="match status" value="1"/>
</dbReference>
<comment type="catalytic activity">
    <reaction evidence="13">
        <text>cytidine(967) in 16S rRNA + S-adenosyl-L-methionine = 5-methylcytidine(967) in 16S rRNA + S-adenosyl-L-homocysteine + H(+)</text>
        <dbReference type="Rhea" id="RHEA:42748"/>
        <dbReference type="Rhea" id="RHEA-COMP:10219"/>
        <dbReference type="Rhea" id="RHEA-COMP:10220"/>
        <dbReference type="ChEBI" id="CHEBI:15378"/>
        <dbReference type="ChEBI" id="CHEBI:57856"/>
        <dbReference type="ChEBI" id="CHEBI:59789"/>
        <dbReference type="ChEBI" id="CHEBI:74483"/>
        <dbReference type="ChEBI" id="CHEBI:82748"/>
        <dbReference type="EC" id="2.1.1.176"/>
    </reaction>
</comment>
<dbReference type="InterPro" id="IPR018314">
    <property type="entry name" value="RsmB/NOL1/NOP2-like_CS"/>
</dbReference>
<feature type="domain" description="SAM-dependent MTase RsmB/NOP-type" evidence="15">
    <location>
        <begin position="162"/>
        <end position="432"/>
    </location>
</feature>
<keyword evidence="7 14" id="KW-0489">Methyltransferase</keyword>
<evidence type="ECO:0000313" key="16">
    <source>
        <dbReference type="EMBL" id="VVC74825.1"/>
    </source>
</evidence>
<dbReference type="InterPro" id="IPR006027">
    <property type="entry name" value="NusB_RsmB_TIM44"/>
</dbReference>
<dbReference type="PRINTS" id="PR02008">
    <property type="entry name" value="RCMTFAMILY"/>
</dbReference>
<feature type="binding site" evidence="14">
    <location>
        <position position="321"/>
    </location>
    <ligand>
        <name>S-adenosyl-L-methionine</name>
        <dbReference type="ChEBI" id="CHEBI:59789"/>
    </ligand>
</feature>
<evidence type="ECO:0000256" key="5">
    <source>
        <dbReference type="ARBA" id="ARBA00022490"/>
    </source>
</evidence>
<evidence type="ECO:0000256" key="10">
    <source>
        <dbReference type="ARBA" id="ARBA00022884"/>
    </source>
</evidence>
<keyword evidence="6" id="KW-0698">rRNA processing</keyword>
<evidence type="ECO:0000256" key="7">
    <source>
        <dbReference type="ARBA" id="ARBA00022603"/>
    </source>
</evidence>
<dbReference type="EC" id="2.1.1.176" evidence="4"/>
<dbReference type="InterPro" id="IPR023267">
    <property type="entry name" value="RCMT"/>
</dbReference>
<dbReference type="Gene3D" id="1.10.940.10">
    <property type="entry name" value="NusB-like"/>
    <property type="match status" value="1"/>
</dbReference>
<evidence type="ECO:0000256" key="1">
    <source>
        <dbReference type="ARBA" id="ARBA00002724"/>
    </source>
</evidence>
<evidence type="ECO:0000256" key="13">
    <source>
        <dbReference type="ARBA" id="ARBA00047283"/>
    </source>
</evidence>
<comment type="subcellular location">
    <subcellularLocation>
        <location evidence="2">Cytoplasm</location>
    </subcellularLocation>
</comment>
<keyword evidence="8 14" id="KW-0808">Transferase</keyword>
<evidence type="ECO:0000256" key="12">
    <source>
        <dbReference type="ARBA" id="ARBA00031088"/>
    </source>
</evidence>
<feature type="binding site" evidence="14">
    <location>
        <position position="302"/>
    </location>
    <ligand>
        <name>S-adenosyl-L-methionine</name>
        <dbReference type="ChEBI" id="CHEBI:59789"/>
    </ligand>
</feature>
<dbReference type="KEGG" id="asip:AQUSIP_00970"/>
<dbReference type="GO" id="GO:0003723">
    <property type="term" value="F:RNA binding"/>
    <property type="evidence" value="ECO:0007669"/>
    <property type="project" value="UniProtKB-UniRule"/>
</dbReference>
<dbReference type="Proteomes" id="UP000324194">
    <property type="component" value="Chromosome 1"/>
</dbReference>
<comment type="function">
    <text evidence="1">Specifically methylates the cytosine at position 967 (m5C967) of 16S rRNA.</text>
</comment>
<evidence type="ECO:0000313" key="17">
    <source>
        <dbReference type="Proteomes" id="UP000324194"/>
    </source>
</evidence>
<organism evidence="16 17">
    <name type="scientific">Aquicella siphonis</name>
    <dbReference type="NCBI Taxonomy" id="254247"/>
    <lineage>
        <taxon>Bacteria</taxon>
        <taxon>Pseudomonadati</taxon>
        <taxon>Pseudomonadota</taxon>
        <taxon>Gammaproteobacteria</taxon>
        <taxon>Legionellales</taxon>
        <taxon>Coxiellaceae</taxon>
        <taxon>Aquicella</taxon>
    </lineage>
</organism>
<evidence type="ECO:0000256" key="9">
    <source>
        <dbReference type="ARBA" id="ARBA00022691"/>
    </source>
</evidence>
<dbReference type="Gene3D" id="3.30.70.1170">
    <property type="entry name" value="Sun protein, domain 3"/>
    <property type="match status" value="1"/>
</dbReference>
<dbReference type="PROSITE" id="PS01153">
    <property type="entry name" value="NOL1_NOP2_SUN"/>
    <property type="match status" value="1"/>
</dbReference>
<dbReference type="AlphaFoldDB" id="A0A5E4PE12"/>
<reference evidence="16 17" key="1">
    <citation type="submission" date="2019-08" db="EMBL/GenBank/DDBJ databases">
        <authorList>
            <person name="Guy L."/>
        </authorList>
    </citation>
    <scope>NUCLEOTIDE SEQUENCE [LARGE SCALE GENOMIC DNA]</scope>
    <source>
        <strain evidence="16 17">SGT-108</strain>
    </source>
</reference>
<dbReference type="RefSeq" id="WP_197737264.1">
    <property type="nucleotide sequence ID" value="NZ_LR699119.1"/>
</dbReference>
<feature type="binding site" evidence="14">
    <location>
        <begin position="252"/>
        <end position="258"/>
    </location>
    <ligand>
        <name>S-adenosyl-L-methionine</name>
        <dbReference type="ChEBI" id="CHEBI:59789"/>
    </ligand>
</feature>
<dbReference type="Pfam" id="PF22458">
    <property type="entry name" value="RsmF-B_ferredox"/>
    <property type="match status" value="1"/>
</dbReference>
<comment type="similarity">
    <text evidence="3 14">Belongs to the class I-like SAM-binding methyltransferase superfamily. RsmB/NOP family.</text>
</comment>
<dbReference type="CDD" id="cd00620">
    <property type="entry name" value="Methyltransferase_Sun"/>
    <property type="match status" value="1"/>
</dbReference>
<dbReference type="GO" id="GO:0070475">
    <property type="term" value="P:rRNA base methylation"/>
    <property type="evidence" value="ECO:0007669"/>
    <property type="project" value="TreeGrafter"/>
</dbReference>
<dbReference type="GO" id="GO:0005829">
    <property type="term" value="C:cytosol"/>
    <property type="evidence" value="ECO:0007669"/>
    <property type="project" value="TreeGrafter"/>
</dbReference>
<dbReference type="SUPFAM" id="SSF48013">
    <property type="entry name" value="NusB-like"/>
    <property type="match status" value="1"/>
</dbReference>
<dbReference type="InterPro" id="IPR054728">
    <property type="entry name" value="RsmB-like_ferredoxin"/>
</dbReference>
<feature type="binding site" evidence="14">
    <location>
        <position position="276"/>
    </location>
    <ligand>
        <name>S-adenosyl-L-methionine</name>
        <dbReference type="ChEBI" id="CHEBI:59789"/>
    </ligand>
</feature>
<dbReference type="FunFam" id="3.40.50.150:FF:000022">
    <property type="entry name" value="Ribosomal RNA small subunit methyltransferase B"/>
    <property type="match status" value="1"/>
</dbReference>
<keyword evidence="5" id="KW-0963">Cytoplasm</keyword>
<dbReference type="InterPro" id="IPR035926">
    <property type="entry name" value="NusB-like_sf"/>
</dbReference>
<gene>
    <name evidence="16" type="primary">rsmB</name>
    <name evidence="16" type="ORF">AQUSIP_00970</name>
</gene>
<keyword evidence="9 14" id="KW-0949">S-adenosyl-L-methionine</keyword>
<dbReference type="PROSITE" id="PS51686">
    <property type="entry name" value="SAM_MT_RSMB_NOP"/>
    <property type="match status" value="1"/>
</dbReference>
<dbReference type="GO" id="GO:0006355">
    <property type="term" value="P:regulation of DNA-templated transcription"/>
    <property type="evidence" value="ECO:0007669"/>
    <property type="project" value="InterPro"/>
</dbReference>
<evidence type="ECO:0000256" key="14">
    <source>
        <dbReference type="PROSITE-ProRule" id="PRU01023"/>
    </source>
</evidence>
<dbReference type="NCBIfam" id="TIGR00563">
    <property type="entry name" value="rsmB"/>
    <property type="match status" value="1"/>
</dbReference>
<dbReference type="InterPro" id="IPR029063">
    <property type="entry name" value="SAM-dependent_MTases_sf"/>
</dbReference>
<evidence type="ECO:0000256" key="3">
    <source>
        <dbReference type="ARBA" id="ARBA00007494"/>
    </source>
</evidence>
<evidence type="ECO:0000256" key="4">
    <source>
        <dbReference type="ARBA" id="ARBA00012140"/>
    </source>
</evidence>
<evidence type="ECO:0000256" key="8">
    <source>
        <dbReference type="ARBA" id="ARBA00022679"/>
    </source>
</evidence>
<dbReference type="InterPro" id="IPR048019">
    <property type="entry name" value="RsmB-like_N"/>
</dbReference>
<feature type="active site" description="Nucleophile" evidence="14">
    <location>
        <position position="374"/>
    </location>
</feature>
<sequence length="436" mass="48823">MMNLRLAAARIIDQVTDGRSLSDCLDAPLSAVKDARDRAWVHALCYGVCRYYTRLDAVLGHLLQKPMKAKDSDVHALLLTGLYQLMYMRVPDYAAVTETVNATAQLKKTWARGLVNAVLREYLRSRDRIEKTLEADPEASFAHPQWWIDAVRQDWPYHWQSILHANNQHPPFALRVNRRLISRDKYLEKLADAGHPAKAIPETDSGIILETPVAADELPGFSAGEISVQDGAAQLAAGLLDLAPHLRVLDACAAPGGKLTHILEIMPDLAGLSAIEKEPSRLPQITENLNRLNMRADLFCHDANDVSGWWDGRLFDRVLVDAPCSASGVVRRHPDIKLLRRQSDVGMLAAEQRRLLASLWQVLKPGGFLVYATCSVFLQENVFVLRDFMRSHQDAAEDKLIVDWGLPCEIGRQIIPGMHDMDGFYYARLRKLPSGC</sequence>
<dbReference type="Pfam" id="PF01029">
    <property type="entry name" value="NusB"/>
    <property type="match status" value="1"/>
</dbReference>
<dbReference type="InterPro" id="IPR001678">
    <property type="entry name" value="MeTrfase_RsmB-F_NOP2_dom"/>
</dbReference>
<keyword evidence="10 14" id="KW-0694">RNA-binding</keyword>
<dbReference type="GO" id="GO:0009383">
    <property type="term" value="F:rRNA (cytosine-C5-)-methyltransferase activity"/>
    <property type="evidence" value="ECO:0007669"/>
    <property type="project" value="TreeGrafter"/>
</dbReference>
<evidence type="ECO:0000256" key="11">
    <source>
        <dbReference type="ARBA" id="ARBA00030399"/>
    </source>
</evidence>
<evidence type="ECO:0000256" key="2">
    <source>
        <dbReference type="ARBA" id="ARBA00004496"/>
    </source>
</evidence>
<dbReference type="SUPFAM" id="SSF53335">
    <property type="entry name" value="S-adenosyl-L-methionine-dependent methyltransferases"/>
    <property type="match status" value="1"/>
</dbReference>
<dbReference type="PANTHER" id="PTHR22807:SF61">
    <property type="entry name" value="NOL1_NOP2_SUN FAMILY PROTEIN _ ANTITERMINATION NUSB DOMAIN-CONTAINING PROTEIN"/>
    <property type="match status" value="1"/>
</dbReference>
<dbReference type="CDD" id="cd02440">
    <property type="entry name" value="AdoMet_MTases"/>
    <property type="match status" value="1"/>
</dbReference>
<dbReference type="InterPro" id="IPR049560">
    <property type="entry name" value="MeTrfase_RsmB-F_NOP2_cat"/>
</dbReference>
<dbReference type="NCBIfam" id="NF008149">
    <property type="entry name" value="PRK10901.1"/>
    <property type="match status" value="1"/>
</dbReference>
<name>A0A5E4PE12_9COXI</name>
<accession>A0A5E4PE12</accession>
<proteinExistence type="inferred from homology"/>
<protein>
    <recommendedName>
        <fullName evidence="4">16S rRNA (cytosine(967)-C(5))-methyltransferase</fullName>
        <ecNumber evidence="4">2.1.1.176</ecNumber>
    </recommendedName>
    <alternativeName>
        <fullName evidence="11">16S rRNA m5C967 methyltransferase</fullName>
    </alternativeName>
    <alternativeName>
        <fullName evidence="12">rRNA (cytosine-C(5)-)-methyltransferase RsmB</fullName>
    </alternativeName>
</protein>
<dbReference type="InterPro" id="IPR004573">
    <property type="entry name" value="rRNA_ssu_MeTfrase_B"/>
</dbReference>
<dbReference type="Gene3D" id="3.40.50.150">
    <property type="entry name" value="Vaccinia Virus protein VP39"/>
    <property type="match status" value="1"/>
</dbReference>
<dbReference type="EMBL" id="LR699119">
    <property type="protein sequence ID" value="VVC74825.1"/>
    <property type="molecule type" value="Genomic_DNA"/>
</dbReference>
<evidence type="ECO:0000259" key="15">
    <source>
        <dbReference type="PROSITE" id="PS51686"/>
    </source>
</evidence>
<dbReference type="Pfam" id="PF01189">
    <property type="entry name" value="Methyltr_RsmB-F"/>
    <property type="match status" value="1"/>
</dbReference>
<evidence type="ECO:0000256" key="6">
    <source>
        <dbReference type="ARBA" id="ARBA00022552"/>
    </source>
</evidence>